<evidence type="ECO:0000313" key="1">
    <source>
        <dbReference type="EMBL" id="QQB32806.1"/>
    </source>
</evidence>
<reference evidence="1 2" key="1">
    <citation type="submission" date="2020-12" db="EMBL/GenBank/DDBJ databases">
        <title>FDA dAtabase for Regulatory Grade micrObial Sequences (FDA-ARGOS): Supporting development and validation of Infectious Disease Dx tests.</title>
        <authorList>
            <person name="Sproer C."/>
            <person name="Gronow S."/>
            <person name="Severitt S."/>
            <person name="Schroder I."/>
            <person name="Tallon L."/>
            <person name="Sadzewicz L."/>
            <person name="Zhao X."/>
            <person name="Boylan J."/>
            <person name="Ott S."/>
            <person name="Bowen H."/>
            <person name="Vavikolanu K."/>
            <person name="Mehta A."/>
            <person name="Aluvathingal J."/>
            <person name="Nadendla S."/>
            <person name="Lowell S."/>
            <person name="Myers T."/>
            <person name="Yan Y."/>
            <person name="Sichtig H."/>
        </authorList>
    </citation>
    <scope>NUCLEOTIDE SEQUENCE [LARGE SCALE GENOMIC DNA]</scope>
    <source>
        <strain evidence="1 2">FDAARGOS_1050</strain>
    </source>
</reference>
<protein>
    <submittedName>
        <fullName evidence="1">Uncharacterized protein</fullName>
    </submittedName>
</protein>
<dbReference type="EMBL" id="CP065997">
    <property type="protein sequence ID" value="QQB32806.1"/>
    <property type="molecule type" value="Genomic_DNA"/>
</dbReference>
<sequence length="223" mass="24347">MQTTTDTTTYAGWIAAAQRLLADRPDWAAIVDGDHGFIVKIGDDIFAVANQGDGYTYGEDDLIELDQRAWNGAAWEDMTLERCRALVEAPQFASLLHEGSAKPARILTAAQAQAVYSAMCALNNLGRVGGSVILPKEPDQRDEPRVNWNFLGVTVYQDLTFHKEYYVDQSAFAAAYGLPVAAPDLVAALRVAYSDIQRLRGHTIDMLGRIEAAIEQAGADGRE</sequence>
<gene>
    <name evidence="1" type="ORF">I6I07_19360</name>
</gene>
<dbReference type="Proteomes" id="UP000595231">
    <property type="component" value="Chromosome"/>
</dbReference>
<proteinExistence type="predicted"/>
<accession>A0A7T4AZ98</accession>
<evidence type="ECO:0000313" key="2">
    <source>
        <dbReference type="Proteomes" id="UP000595231"/>
    </source>
</evidence>
<organism evidence="1 2">
    <name type="scientific">Achromobacter deleyi</name>
    <dbReference type="NCBI Taxonomy" id="1353891"/>
    <lineage>
        <taxon>Bacteria</taxon>
        <taxon>Pseudomonadati</taxon>
        <taxon>Pseudomonadota</taxon>
        <taxon>Betaproteobacteria</taxon>
        <taxon>Burkholderiales</taxon>
        <taxon>Alcaligenaceae</taxon>
        <taxon>Achromobacter</taxon>
    </lineage>
</organism>
<dbReference type="RefSeq" id="WP_198483305.1">
    <property type="nucleotide sequence ID" value="NZ_CP065997.1"/>
</dbReference>
<dbReference type="AlphaFoldDB" id="A0A7T4AZ98"/>
<name>A0A7T4AZ98_9BURK</name>